<dbReference type="PaxDb" id="4113-PGSC0003DMT400088711"/>
<dbReference type="EnsemblPlants" id="PGSC0003DMT400088711">
    <property type="protein sequence ID" value="PGSC0003DMT400088711"/>
    <property type="gene ID" value="PGSC0003DMG400038282"/>
</dbReference>
<evidence type="ECO:0000259" key="1">
    <source>
        <dbReference type="Pfam" id="PF23622"/>
    </source>
</evidence>
<dbReference type="AlphaFoldDB" id="M1DGJ8"/>
<keyword evidence="3" id="KW-1185">Reference proteome</keyword>
<dbReference type="SUPFAM" id="SSF52047">
    <property type="entry name" value="RNI-like"/>
    <property type="match status" value="1"/>
</dbReference>
<sequence>MSVPVSLDFMFHENPSYSGPPKKGMRDFVIFTHRELHYWRSCQKIRKFKLIVDFPRTERFVKDIDLWIYFATKLANVEDFELECESGYEFPQFAYKNKSWRNLDLGFCTLNPLANVNWSGIVSLSFSYTYLTDDVMENILSGCPNLECLKFYHFFGFRRLEIRNVKSRKLVIENLNHDDERDVWLEIISPYIQNLKILGSCHEISL</sequence>
<dbReference type="HOGENOM" id="CLU_010721_10_1_1"/>
<dbReference type="InterPro" id="IPR055357">
    <property type="entry name" value="LRR_At1g61320_AtMIF1"/>
</dbReference>
<dbReference type="InterPro" id="IPR032675">
    <property type="entry name" value="LRR_dom_sf"/>
</dbReference>
<dbReference type="PANTHER" id="PTHR31639">
    <property type="entry name" value="F-BOX PROTEIN-LIKE"/>
    <property type="match status" value="1"/>
</dbReference>
<protein>
    <submittedName>
        <fullName evidence="2">Ubiquitin-protein ligase</fullName>
    </submittedName>
</protein>
<name>M1DGJ8_SOLTU</name>
<dbReference type="Proteomes" id="UP000011115">
    <property type="component" value="Unassembled WGS sequence"/>
</dbReference>
<feature type="domain" description="At1g61320/AtMIF1 LRR" evidence="1">
    <location>
        <begin position="41"/>
        <end position="163"/>
    </location>
</feature>
<dbReference type="Gene3D" id="3.80.10.10">
    <property type="entry name" value="Ribonuclease Inhibitor"/>
    <property type="match status" value="1"/>
</dbReference>
<dbReference type="PANTHER" id="PTHR31639:SF335">
    <property type="entry name" value="F-BOX DOMAIN-CONTAINING PROTEIN"/>
    <property type="match status" value="1"/>
</dbReference>
<dbReference type="Gramene" id="PGSC0003DMT400088711">
    <property type="protein sequence ID" value="PGSC0003DMT400088711"/>
    <property type="gene ID" value="PGSC0003DMG400038282"/>
</dbReference>
<reference evidence="2" key="2">
    <citation type="submission" date="2015-06" db="UniProtKB">
        <authorList>
            <consortium name="EnsemblPlants"/>
        </authorList>
    </citation>
    <scope>IDENTIFICATION</scope>
    <source>
        <strain evidence="2">DM1-3 516 R44</strain>
    </source>
</reference>
<reference evidence="3" key="1">
    <citation type="journal article" date="2011" name="Nature">
        <title>Genome sequence and analysis of the tuber crop potato.</title>
        <authorList>
            <consortium name="The Potato Genome Sequencing Consortium"/>
        </authorList>
    </citation>
    <scope>NUCLEOTIDE SEQUENCE [LARGE SCALE GENOMIC DNA]</scope>
    <source>
        <strain evidence="3">cv. DM1-3 516 R44</strain>
    </source>
</reference>
<accession>M1DGJ8</accession>
<dbReference type="Pfam" id="PF23622">
    <property type="entry name" value="LRR_At1g61320_AtMIF1"/>
    <property type="match status" value="1"/>
</dbReference>
<evidence type="ECO:0000313" key="2">
    <source>
        <dbReference type="EnsemblPlants" id="PGSC0003DMT400088711"/>
    </source>
</evidence>
<evidence type="ECO:0000313" key="3">
    <source>
        <dbReference type="Proteomes" id="UP000011115"/>
    </source>
</evidence>
<dbReference type="InParanoid" id="M1DGJ8"/>
<proteinExistence type="predicted"/>
<organism evidence="2 3">
    <name type="scientific">Solanum tuberosum</name>
    <name type="common">Potato</name>
    <dbReference type="NCBI Taxonomy" id="4113"/>
    <lineage>
        <taxon>Eukaryota</taxon>
        <taxon>Viridiplantae</taxon>
        <taxon>Streptophyta</taxon>
        <taxon>Embryophyta</taxon>
        <taxon>Tracheophyta</taxon>
        <taxon>Spermatophyta</taxon>
        <taxon>Magnoliopsida</taxon>
        <taxon>eudicotyledons</taxon>
        <taxon>Gunneridae</taxon>
        <taxon>Pentapetalae</taxon>
        <taxon>asterids</taxon>
        <taxon>lamiids</taxon>
        <taxon>Solanales</taxon>
        <taxon>Solanaceae</taxon>
        <taxon>Solanoideae</taxon>
        <taxon>Solaneae</taxon>
        <taxon>Solanum</taxon>
    </lineage>
</organism>
<dbReference type="OMA" id="MICENTK"/>